<keyword evidence="1" id="KW-0472">Membrane</keyword>
<reference evidence="2 3" key="1">
    <citation type="submission" date="2015-06" db="EMBL/GenBank/DDBJ databases">
        <title>Draft genome sequence of the purine-degrading Clostridium cylindrosporum HC-1 (DSM 605).</title>
        <authorList>
            <person name="Poehlein A."/>
            <person name="Schiel-Bengelsdorf B."/>
            <person name="Bengelsdorf F."/>
            <person name="Daniel R."/>
            <person name="Duerre P."/>
        </authorList>
    </citation>
    <scope>NUCLEOTIDE SEQUENCE [LARGE SCALE GENOMIC DNA]</scope>
    <source>
        <strain evidence="2 3">DSM 605</strain>
    </source>
</reference>
<comment type="caution">
    <text evidence="2">The sequence shown here is derived from an EMBL/GenBank/DDBJ whole genome shotgun (WGS) entry which is preliminary data.</text>
</comment>
<keyword evidence="3" id="KW-1185">Reference proteome</keyword>
<feature type="transmembrane region" description="Helical" evidence="1">
    <location>
        <begin position="29"/>
        <end position="49"/>
    </location>
</feature>
<evidence type="ECO:0000313" key="3">
    <source>
        <dbReference type="Proteomes" id="UP000036756"/>
    </source>
</evidence>
<keyword evidence="1" id="KW-1133">Transmembrane helix</keyword>
<dbReference type="RefSeq" id="WP_048569110.1">
    <property type="nucleotide sequence ID" value="NZ_LFVU01000001.1"/>
</dbReference>
<dbReference type="Proteomes" id="UP000036756">
    <property type="component" value="Unassembled WGS sequence"/>
</dbReference>
<proteinExistence type="predicted"/>
<dbReference type="PATRIC" id="fig|1121307.3.peg.2480"/>
<feature type="transmembrane region" description="Helical" evidence="1">
    <location>
        <begin position="5"/>
        <end position="23"/>
    </location>
</feature>
<accession>A0A0J8DBQ9</accession>
<evidence type="ECO:0000256" key="1">
    <source>
        <dbReference type="SAM" id="Phobius"/>
    </source>
</evidence>
<keyword evidence="1" id="KW-0812">Transmembrane</keyword>
<sequence length="61" mass="6814">MKLRFVYLTIFLGLIYSILTFLSAETITINDIATVIMVSGSVIFVGYVLDSKADHNKNKNT</sequence>
<gene>
    <name evidence="2" type="ORF">CLCY_8c00280</name>
</gene>
<dbReference type="AlphaFoldDB" id="A0A0J8DBQ9"/>
<evidence type="ECO:0000313" key="2">
    <source>
        <dbReference type="EMBL" id="KMT23292.1"/>
    </source>
</evidence>
<dbReference type="EMBL" id="LFVU01000001">
    <property type="protein sequence ID" value="KMT23292.1"/>
    <property type="molecule type" value="Genomic_DNA"/>
</dbReference>
<dbReference type="STRING" id="1121307.CLCY_8c00280"/>
<name>A0A0J8DBQ9_CLOCY</name>
<organism evidence="2 3">
    <name type="scientific">Clostridium cylindrosporum DSM 605</name>
    <dbReference type="NCBI Taxonomy" id="1121307"/>
    <lineage>
        <taxon>Bacteria</taxon>
        <taxon>Bacillati</taxon>
        <taxon>Bacillota</taxon>
        <taxon>Clostridia</taxon>
        <taxon>Eubacteriales</taxon>
        <taxon>Clostridiaceae</taxon>
        <taxon>Clostridium</taxon>
    </lineage>
</organism>
<protein>
    <submittedName>
        <fullName evidence="2">Uncharacterized protein</fullName>
    </submittedName>
</protein>